<name>A0AAN0MLU1_9RHOB</name>
<reference evidence="2" key="1">
    <citation type="submission" date="2024-04" db="EMBL/GenBank/DDBJ databases">
        <title>Phylogenomic analyses of a clade within the roseobacter group suggest taxonomic reassignments of species of the genera Aestuariivita, Citreicella, Loktanella, Nautella, Pelagibaca, Ruegeria, Thalassobius, Thiobacimonas and Tropicibacter, and the proposal o.</title>
        <authorList>
            <person name="Jeon C.O."/>
        </authorList>
    </citation>
    <scope>NUCLEOTIDE SEQUENCE [LARGE SCALE GENOMIC DNA]</scope>
    <source>
        <strain evidence="2">SS1-5</strain>
    </source>
</reference>
<dbReference type="KEGG" id="yrh:AABB31_08390"/>
<reference evidence="1 2" key="2">
    <citation type="submission" date="2024-08" db="EMBL/GenBank/DDBJ databases">
        <title>Phylogenomic analyses of a clade within the roseobacter group suggest taxonomic reassignments of species of the genera Aestuariivita, Citreicella, Loktanella, Nautella, Pelagibaca, Ruegeria, Thalassobius, Thiobacimonas and Tropicibacter, and the proposal o.</title>
        <authorList>
            <person name="Jeon C.O."/>
        </authorList>
    </citation>
    <scope>NUCLEOTIDE SEQUENCE [LARGE SCALE GENOMIC DNA]</scope>
    <source>
        <strain evidence="1 2">SS1-5</strain>
    </source>
</reference>
<protein>
    <submittedName>
        <fullName evidence="1">Uncharacterized protein</fullName>
    </submittedName>
</protein>
<organism evidence="1 2">
    <name type="scientific">Yoonia rhodophyticola</name>
    <dbReference type="NCBI Taxonomy" id="3137370"/>
    <lineage>
        <taxon>Bacteria</taxon>
        <taxon>Pseudomonadati</taxon>
        <taxon>Pseudomonadota</taxon>
        <taxon>Alphaproteobacteria</taxon>
        <taxon>Rhodobacterales</taxon>
        <taxon>Paracoccaceae</taxon>
        <taxon>Yoonia</taxon>
    </lineage>
</organism>
<keyword evidence="2" id="KW-1185">Reference proteome</keyword>
<sequence length="271" mass="28871">MSEPRQISRDGITYVISLPDWGEWLTILDRASRGMDAADQADITRLLRLWIASSVTVTKDGRTSTLGSIDDLPADLADDLVAEGSAALQDATAALDIRQETDPATGEITIHCQMGQYHLRPLSFGERNACLSRNMGLHLGQPEIDASAYEVALVAASVTVGDGNRLRHADLMALPLALGEALVNAARTLSDAGKEDEITAFAQAGKPHPDLELATLCLTFGMTPEQAMALPATTARRLNVAAGLLQAAQPVANAAPMPEDDRVTRIVVHDD</sequence>
<evidence type="ECO:0000313" key="2">
    <source>
        <dbReference type="Proteomes" id="UP001470809"/>
    </source>
</evidence>
<gene>
    <name evidence="1" type="ORF">AABB31_08390</name>
</gene>
<dbReference type="EMBL" id="CP151767">
    <property type="protein sequence ID" value="WZU68868.1"/>
    <property type="molecule type" value="Genomic_DNA"/>
</dbReference>
<evidence type="ECO:0000313" key="1">
    <source>
        <dbReference type="EMBL" id="WZU68868.1"/>
    </source>
</evidence>
<proteinExistence type="predicted"/>
<dbReference type="Proteomes" id="UP001470809">
    <property type="component" value="Chromosome"/>
</dbReference>
<accession>A0AAN0MLU1</accession>
<dbReference type="RefSeq" id="WP_342078161.1">
    <property type="nucleotide sequence ID" value="NZ_CP151767.2"/>
</dbReference>
<dbReference type="AlphaFoldDB" id="A0AAN0MLU1"/>